<dbReference type="Gene3D" id="3.80.10.10">
    <property type="entry name" value="Ribonuclease Inhibitor"/>
    <property type="match status" value="2"/>
</dbReference>
<dbReference type="SUPFAM" id="SSF52540">
    <property type="entry name" value="P-loop containing nucleoside triphosphate hydrolases"/>
    <property type="match status" value="1"/>
</dbReference>
<dbReference type="PANTHER" id="PTHR11017:SF271">
    <property type="entry name" value="DISEASE RESISTANCE PROTEIN (TIR-NBS-LRR CLASS) FAMILY"/>
    <property type="match status" value="1"/>
</dbReference>
<dbReference type="InterPro" id="IPR027417">
    <property type="entry name" value="P-loop_NTPase"/>
</dbReference>
<dbReference type="Pfam" id="PF12799">
    <property type="entry name" value="LRR_4"/>
    <property type="match status" value="1"/>
</dbReference>
<dbReference type="AlphaFoldDB" id="A0AAP0X5S7"/>
<dbReference type="InterPro" id="IPR042197">
    <property type="entry name" value="Apaf_helical"/>
</dbReference>
<organism evidence="5 6">
    <name type="scientific">Liquidambar formosana</name>
    <name type="common">Formosan gum</name>
    <dbReference type="NCBI Taxonomy" id="63359"/>
    <lineage>
        <taxon>Eukaryota</taxon>
        <taxon>Viridiplantae</taxon>
        <taxon>Streptophyta</taxon>
        <taxon>Embryophyta</taxon>
        <taxon>Tracheophyta</taxon>
        <taxon>Spermatophyta</taxon>
        <taxon>Magnoliopsida</taxon>
        <taxon>eudicotyledons</taxon>
        <taxon>Gunneridae</taxon>
        <taxon>Pentapetalae</taxon>
        <taxon>Saxifragales</taxon>
        <taxon>Altingiaceae</taxon>
        <taxon>Liquidambar</taxon>
    </lineage>
</organism>
<dbReference type="InterPro" id="IPR003591">
    <property type="entry name" value="Leu-rich_rpt_typical-subtyp"/>
</dbReference>
<dbReference type="Gene3D" id="3.40.50.300">
    <property type="entry name" value="P-loop containing nucleotide triphosphate hydrolases"/>
    <property type="match status" value="1"/>
</dbReference>
<dbReference type="Proteomes" id="UP001415857">
    <property type="component" value="Unassembled WGS sequence"/>
</dbReference>
<evidence type="ECO:0000256" key="1">
    <source>
        <dbReference type="ARBA" id="ARBA00022614"/>
    </source>
</evidence>
<dbReference type="PRINTS" id="PR00364">
    <property type="entry name" value="DISEASERSIST"/>
</dbReference>
<proteinExistence type="predicted"/>
<dbReference type="InterPro" id="IPR001611">
    <property type="entry name" value="Leu-rich_rpt"/>
</dbReference>
<keyword evidence="1" id="KW-0433">Leucine-rich repeat</keyword>
<feature type="domain" description="NB-ARC" evidence="3">
    <location>
        <begin position="49"/>
        <end position="215"/>
    </location>
</feature>
<dbReference type="InterPro" id="IPR032675">
    <property type="entry name" value="LRR_dom_sf"/>
</dbReference>
<evidence type="ECO:0000259" key="3">
    <source>
        <dbReference type="Pfam" id="PF00931"/>
    </source>
</evidence>
<evidence type="ECO:0008006" key="7">
    <source>
        <dbReference type="Google" id="ProtNLM"/>
    </source>
</evidence>
<keyword evidence="2" id="KW-0677">Repeat</keyword>
<dbReference type="GO" id="GO:0006952">
    <property type="term" value="P:defense response"/>
    <property type="evidence" value="ECO:0007669"/>
    <property type="project" value="InterPro"/>
</dbReference>
<dbReference type="InterPro" id="IPR002182">
    <property type="entry name" value="NB-ARC"/>
</dbReference>
<evidence type="ECO:0000256" key="2">
    <source>
        <dbReference type="ARBA" id="ARBA00022737"/>
    </source>
</evidence>
<dbReference type="Pfam" id="PF23282">
    <property type="entry name" value="WHD_ROQ1"/>
    <property type="match status" value="1"/>
</dbReference>
<protein>
    <recommendedName>
        <fullName evidence="7">TMV resistance protein N-like</fullName>
    </recommendedName>
</protein>
<dbReference type="InterPro" id="IPR025875">
    <property type="entry name" value="Leu-rich_rpt_4"/>
</dbReference>
<dbReference type="Gene3D" id="1.10.8.430">
    <property type="entry name" value="Helical domain of apoptotic protease-activating factors"/>
    <property type="match status" value="1"/>
</dbReference>
<dbReference type="PANTHER" id="PTHR11017">
    <property type="entry name" value="LEUCINE-RICH REPEAT-CONTAINING PROTEIN"/>
    <property type="match status" value="1"/>
</dbReference>
<evidence type="ECO:0000313" key="6">
    <source>
        <dbReference type="Proteomes" id="UP001415857"/>
    </source>
</evidence>
<reference evidence="5 6" key="1">
    <citation type="journal article" date="2024" name="Plant J.">
        <title>Genome sequences and population genomics reveal climatic adaptation and genomic divergence between two closely related sweetgum species.</title>
        <authorList>
            <person name="Xu W.Q."/>
            <person name="Ren C.Q."/>
            <person name="Zhang X.Y."/>
            <person name="Comes H.P."/>
            <person name="Liu X.H."/>
            <person name="Li Y.G."/>
            <person name="Kettle C.J."/>
            <person name="Jalonen R."/>
            <person name="Gaisberger H."/>
            <person name="Ma Y.Z."/>
            <person name="Qiu Y.X."/>
        </authorList>
    </citation>
    <scope>NUCLEOTIDE SEQUENCE [LARGE SCALE GENOMIC DNA]</scope>
    <source>
        <strain evidence="5">Hangzhou</strain>
    </source>
</reference>
<dbReference type="EMBL" id="JBBPBK010000002">
    <property type="protein sequence ID" value="KAK9290497.1"/>
    <property type="molecule type" value="Genomic_DNA"/>
</dbReference>
<dbReference type="InterPro" id="IPR058192">
    <property type="entry name" value="WHD_ROQ1-like"/>
</dbReference>
<dbReference type="SMART" id="SM00369">
    <property type="entry name" value="LRR_TYP"/>
    <property type="match status" value="2"/>
</dbReference>
<dbReference type="PROSITE" id="PS51450">
    <property type="entry name" value="LRR"/>
    <property type="match status" value="1"/>
</dbReference>
<dbReference type="InterPro" id="IPR044974">
    <property type="entry name" value="Disease_R_plants"/>
</dbReference>
<sequence>MAVLSWGCVKEVETGEVERTGVELEKVLEQLNNPLFLDVAKYPVGLSSRVEHMNSHLCIGSNDVRIIGICGIGGIGKTTLAKAILNKSFHFFECRSFLADVRENSEKSNGLVHLQEQLLYDILKNKIEVGNIHKGVNVIKERLCNKKVAIVLDDVDNSEQLNALARKHDWFGLGSRIIITSRDVHVLKEIKADSIYIIKELNDDESLELFSWHAFGESYPKEDYVKLSKQVIGYCGGLPLALTVLGSFLIDRSIPEWKSALDRLENFPHKEIQKKLRISFDALESDQEKQIFLDIAFFLIGVDKDNAVKILDGCGFSAEIGVSVLIRRCLLTVDKHNQLAMHDLLRDMGREIVREESPKEPGNRSRLWSHDDVLDFMEKQTGGEKIEGLILNLPTSNEVHLSREAFKNMHKLRLLQLNYVHVMTGGYPHFPKKLRRLCWHGFPLKFIPNSIHVDHLVDIDMQYSKLRQVWREIKFLGKLKFLDLSHSHYLIKTPDFIQLPNLEKLILEDCISLVEVHASIGDLEQLVLLNLRNCKRLRSLPRSMWRLKSLEILDLSNCSVLKDADETTIRRVLSSVVHLKNLNYLSLCSWEGLFSRSLVSILWSLISPKQSSLLLAELQCLSSLRKLYLANCNLSDEDISMDLGSLPSLKVLDLGGNKFHSLPASINKLPRLSILILDNCEKLQSLPELPTNWTELSAINCSSLESLSNLSIFKFVPSLYLNDCHKVFELPCSEMSQDGLLQSCFEDGELYFAGNKSPNWFTSCTHSFIDVDARRVSRFITKIYYQACFHHASDGINSDSRFPQRGFRIETKSVALKGTIGSDYEGKDYSFSWFLCRKNVAHTNLESGEQVEVGAQFDDDIRVECVDKRQLMLYKFWYRSPASSHSDELLQRRLECLQQFFPEKEIANRFPHRCLETLSFKMVPRFITETKYYASIDYDGINSDSSHHNQNLSIKTKSMTLHNVVTSHNERIRQEFFSENRADSDSGCSTAASNSHGPPNWTLAWTLLVPPQNSDFCLEIAS</sequence>
<evidence type="ECO:0000259" key="4">
    <source>
        <dbReference type="Pfam" id="PF23282"/>
    </source>
</evidence>
<dbReference type="SUPFAM" id="SSF52058">
    <property type="entry name" value="L domain-like"/>
    <property type="match status" value="1"/>
</dbReference>
<comment type="caution">
    <text evidence="5">The sequence shown here is derived from an EMBL/GenBank/DDBJ whole genome shotgun (WGS) entry which is preliminary data.</text>
</comment>
<feature type="domain" description="Disease resistance protein Roq1-like winged-helix" evidence="4">
    <location>
        <begin position="287"/>
        <end position="357"/>
    </location>
</feature>
<keyword evidence="6" id="KW-1185">Reference proteome</keyword>
<evidence type="ECO:0000313" key="5">
    <source>
        <dbReference type="EMBL" id="KAK9290497.1"/>
    </source>
</evidence>
<gene>
    <name evidence="5" type="ORF">L1049_008667</name>
</gene>
<dbReference type="GO" id="GO:0043531">
    <property type="term" value="F:ADP binding"/>
    <property type="evidence" value="ECO:0007669"/>
    <property type="project" value="InterPro"/>
</dbReference>
<dbReference type="Pfam" id="PF00931">
    <property type="entry name" value="NB-ARC"/>
    <property type="match status" value="1"/>
</dbReference>
<name>A0AAP0X5S7_LIQFO</name>
<accession>A0AAP0X5S7</accession>